<dbReference type="Proteomes" id="UP000198287">
    <property type="component" value="Unassembled WGS sequence"/>
</dbReference>
<evidence type="ECO:0000259" key="8">
    <source>
        <dbReference type="PROSITE" id="PS50076"/>
    </source>
</evidence>
<dbReference type="SUPFAM" id="SSF46689">
    <property type="entry name" value="Homeodomain-like"/>
    <property type="match status" value="2"/>
</dbReference>
<dbReference type="CDD" id="cd06257">
    <property type="entry name" value="DnaJ"/>
    <property type="match status" value="1"/>
</dbReference>
<dbReference type="PROSITE" id="PS50090">
    <property type="entry name" value="MYB_LIKE"/>
    <property type="match status" value="1"/>
</dbReference>
<reference evidence="10 11" key="1">
    <citation type="submission" date="2015-12" db="EMBL/GenBank/DDBJ databases">
        <title>The genome of Folsomia candida.</title>
        <authorList>
            <person name="Faddeeva A."/>
            <person name="Derks M.F."/>
            <person name="Anvar Y."/>
            <person name="Smit S."/>
            <person name="Van Straalen N."/>
            <person name="Roelofs D."/>
        </authorList>
    </citation>
    <scope>NUCLEOTIDE SEQUENCE [LARGE SCALE GENOMIC DNA]</scope>
    <source>
        <strain evidence="10 11">VU population</strain>
        <tissue evidence="10">Whole body</tissue>
    </source>
</reference>
<comment type="subcellular location">
    <subcellularLocation>
        <location evidence="2">Cytoplasm</location>
    </subcellularLocation>
    <subcellularLocation>
        <location evidence="1">Nucleus</location>
    </subcellularLocation>
</comment>
<feature type="domain" description="J" evidence="8">
    <location>
        <begin position="81"/>
        <end position="151"/>
    </location>
</feature>
<evidence type="ECO:0000256" key="5">
    <source>
        <dbReference type="ARBA" id="ARBA00023186"/>
    </source>
</evidence>
<keyword evidence="11" id="KW-1185">Reference proteome</keyword>
<dbReference type="Gene3D" id="1.10.10.60">
    <property type="entry name" value="Homeodomain-like"/>
    <property type="match status" value="2"/>
</dbReference>
<dbReference type="Pfam" id="PF00226">
    <property type="entry name" value="DnaJ"/>
    <property type="match status" value="1"/>
</dbReference>
<keyword evidence="3" id="KW-0963">Cytoplasm</keyword>
<evidence type="ECO:0000256" key="6">
    <source>
        <dbReference type="ARBA" id="ARBA00023242"/>
    </source>
</evidence>
<dbReference type="PANTHER" id="PTHR43999:SF1">
    <property type="entry name" value="DNAJ HOMOLOG SUBFAMILY C MEMBER 2"/>
    <property type="match status" value="1"/>
</dbReference>
<evidence type="ECO:0000259" key="9">
    <source>
        <dbReference type="PROSITE" id="PS50090"/>
    </source>
</evidence>
<evidence type="ECO:0000256" key="1">
    <source>
        <dbReference type="ARBA" id="ARBA00004123"/>
    </source>
</evidence>
<dbReference type="InterPro" id="IPR036869">
    <property type="entry name" value="J_dom_sf"/>
</dbReference>
<feature type="region of interest" description="Disordered" evidence="7">
    <location>
        <begin position="288"/>
        <end position="309"/>
    </location>
</feature>
<dbReference type="Gene3D" id="1.10.287.110">
    <property type="entry name" value="DnaJ domain"/>
    <property type="match status" value="1"/>
</dbReference>
<dbReference type="Pfam" id="PF16717">
    <property type="entry name" value="RAC_head"/>
    <property type="match status" value="1"/>
</dbReference>
<keyword evidence="4" id="KW-0677">Repeat</keyword>
<dbReference type="CDD" id="cd00167">
    <property type="entry name" value="SANT"/>
    <property type="match status" value="1"/>
</dbReference>
<dbReference type="InterPro" id="IPR001623">
    <property type="entry name" value="DnaJ_domain"/>
</dbReference>
<evidence type="ECO:0000256" key="7">
    <source>
        <dbReference type="SAM" id="MobiDB-lite"/>
    </source>
</evidence>
<dbReference type="Gene3D" id="1.10.8.840">
    <property type="entry name" value="Ribosome-associated complex head domain"/>
    <property type="match status" value="1"/>
</dbReference>
<dbReference type="GO" id="GO:0043022">
    <property type="term" value="F:ribosome binding"/>
    <property type="evidence" value="ECO:0007669"/>
    <property type="project" value="InterPro"/>
</dbReference>
<dbReference type="InterPro" id="IPR032003">
    <property type="entry name" value="RAC_head"/>
</dbReference>
<dbReference type="EMBL" id="LNIX01000020">
    <property type="protein sequence ID" value="OXA44105.1"/>
    <property type="molecule type" value="Genomic_DNA"/>
</dbReference>
<dbReference type="InterPro" id="IPR054076">
    <property type="entry name" value="ZUO1-like_ZHD"/>
</dbReference>
<dbReference type="GO" id="GO:0030544">
    <property type="term" value="F:Hsp70 protein binding"/>
    <property type="evidence" value="ECO:0007669"/>
    <property type="project" value="InterPro"/>
</dbReference>
<accession>A0A226DEV4</accession>
<dbReference type="InterPro" id="IPR009057">
    <property type="entry name" value="Homeodomain-like_sf"/>
</dbReference>
<dbReference type="SUPFAM" id="SSF46565">
    <property type="entry name" value="Chaperone J-domain"/>
    <property type="match status" value="1"/>
</dbReference>
<dbReference type="GO" id="GO:0005829">
    <property type="term" value="C:cytosol"/>
    <property type="evidence" value="ECO:0007669"/>
    <property type="project" value="TreeGrafter"/>
</dbReference>
<dbReference type="OMA" id="SFWYDFD"/>
<dbReference type="PANTHER" id="PTHR43999">
    <property type="entry name" value="DNAJ HOMOLOG SUBFAMILY C MEMBER 2"/>
    <property type="match status" value="1"/>
</dbReference>
<feature type="compositionally biased region" description="Basic and acidic residues" evidence="7">
    <location>
        <begin position="294"/>
        <end position="309"/>
    </location>
</feature>
<name>A0A226DEV4_FOLCA</name>
<dbReference type="InterPro" id="IPR001005">
    <property type="entry name" value="SANT/Myb"/>
</dbReference>
<proteinExistence type="predicted"/>
<dbReference type="SMART" id="SM00271">
    <property type="entry name" value="DnaJ"/>
    <property type="match status" value="1"/>
</dbReference>
<dbReference type="GO" id="GO:0051083">
    <property type="term" value="P:'de novo' cotranslational protein folding"/>
    <property type="evidence" value="ECO:0007669"/>
    <property type="project" value="InterPro"/>
</dbReference>
<dbReference type="GO" id="GO:0006450">
    <property type="term" value="P:regulation of translational fidelity"/>
    <property type="evidence" value="ECO:0007669"/>
    <property type="project" value="InterPro"/>
</dbReference>
<dbReference type="InterPro" id="IPR042569">
    <property type="entry name" value="RAC_head_sf"/>
</dbReference>
<protein>
    <submittedName>
        <fullName evidence="10">DnaJ subfamily C member 2</fullName>
    </submittedName>
</protein>
<dbReference type="SMART" id="SM00717">
    <property type="entry name" value="SANT"/>
    <property type="match status" value="2"/>
</dbReference>
<evidence type="ECO:0000313" key="10">
    <source>
        <dbReference type="EMBL" id="OXA44105.1"/>
    </source>
</evidence>
<keyword evidence="6" id="KW-0539">Nucleus</keyword>
<sequence>MARNRNTSPHDLVDSSLTVATLQDVLFKPLEAGGERFLQLRTLKLEHFKREFNSDKSYEINTEEDIQYLRSLEPTDWKDQDHYAVLGLKHLRVRASEDDIRKAYRIRVLKHHPDKRMGAGEQVNPECDYFACIVKAFETLTGKRQAYDSIDPTFDNYVPPKTITSKDDFFTVYGKWFELNSRWSVKTPVPLLGNINTPRDKVDHFYSFWYEFDSWREYSYLDEEEKEKGQYREERRWIDKQNKAARAKLKKEEMTRIRSAVDIAYSLDPRIVMFKTQDSEEKLAKKMEKKKAVREKQEQEEQLRRDKAEKARLEKERIEAEAKEKELNAKKEKEAIKKMQKKEKKTFRTVCKTNNYYGTDDKSTIDNMAFMETLCEVLELNELEELNKQLTTMSLDDGSLLFLKKADEVNQKIKAERAATSQVISGSKNGYGRNGSSNGLDDWTSEDLALLIKSVNIFPAGTVQRWEVVANFIQQHGSNGKRRTAKEVLAKAKDLKASDFSKNSMKEEVNQMAYAVFEKNQKSQIKCEAEETKRDDDTGNTTTTIITAPVEQVEEAKPWTAEEQKMLEQALKTYPASHSDRWDRIAECVPGRNKKECMARFKELAALIKAKKMAQKK</sequence>
<dbReference type="FunFam" id="1.10.10.60:FF:000180">
    <property type="entry name" value="DnaJ (Hsp40) homolog, subfamily C, member 2"/>
    <property type="match status" value="1"/>
</dbReference>
<dbReference type="OrthoDB" id="1690618at2759"/>
<evidence type="ECO:0000256" key="2">
    <source>
        <dbReference type="ARBA" id="ARBA00004496"/>
    </source>
</evidence>
<dbReference type="InterPro" id="IPR044634">
    <property type="entry name" value="Zuotin/DnaJC2"/>
</dbReference>
<dbReference type="Pfam" id="PF23082">
    <property type="entry name" value="Myb_DNA-binding_2"/>
    <property type="match status" value="1"/>
</dbReference>
<dbReference type="STRING" id="158441.A0A226DEV4"/>
<evidence type="ECO:0000256" key="4">
    <source>
        <dbReference type="ARBA" id="ARBA00022737"/>
    </source>
</evidence>
<comment type="caution">
    <text evidence="10">The sequence shown here is derived from an EMBL/GenBank/DDBJ whole genome shotgun (WGS) entry which is preliminary data.</text>
</comment>
<dbReference type="AlphaFoldDB" id="A0A226DEV4"/>
<dbReference type="PROSITE" id="PS50076">
    <property type="entry name" value="DNAJ_2"/>
    <property type="match status" value="1"/>
</dbReference>
<evidence type="ECO:0000313" key="11">
    <source>
        <dbReference type="Proteomes" id="UP000198287"/>
    </source>
</evidence>
<feature type="domain" description="Myb-like" evidence="9">
    <location>
        <begin position="558"/>
        <end position="605"/>
    </location>
</feature>
<evidence type="ECO:0000256" key="3">
    <source>
        <dbReference type="ARBA" id="ARBA00022490"/>
    </source>
</evidence>
<keyword evidence="5" id="KW-0143">Chaperone</keyword>
<dbReference type="Pfam" id="PF00249">
    <property type="entry name" value="Myb_DNA-binding"/>
    <property type="match status" value="1"/>
</dbReference>
<organism evidence="10 11">
    <name type="scientific">Folsomia candida</name>
    <name type="common">Springtail</name>
    <dbReference type="NCBI Taxonomy" id="158441"/>
    <lineage>
        <taxon>Eukaryota</taxon>
        <taxon>Metazoa</taxon>
        <taxon>Ecdysozoa</taxon>
        <taxon>Arthropoda</taxon>
        <taxon>Hexapoda</taxon>
        <taxon>Collembola</taxon>
        <taxon>Entomobryomorpha</taxon>
        <taxon>Isotomoidea</taxon>
        <taxon>Isotomidae</taxon>
        <taxon>Proisotominae</taxon>
        <taxon>Folsomia</taxon>
    </lineage>
</organism>
<dbReference type="GO" id="GO:0005634">
    <property type="term" value="C:nucleus"/>
    <property type="evidence" value="ECO:0007669"/>
    <property type="project" value="UniProtKB-SubCell"/>
</dbReference>
<dbReference type="Pfam" id="PF21884">
    <property type="entry name" value="ZUO1-like_ZHD"/>
    <property type="match status" value="1"/>
</dbReference>
<gene>
    <name evidence="10" type="ORF">Fcan01_21243</name>
</gene>